<feature type="domain" description="F-box" evidence="1">
    <location>
        <begin position="13"/>
        <end position="59"/>
    </location>
</feature>
<evidence type="ECO:0000259" key="1">
    <source>
        <dbReference type="PROSITE" id="PS50181"/>
    </source>
</evidence>
<proteinExistence type="predicted"/>
<protein>
    <recommendedName>
        <fullName evidence="1">F-box domain-containing protein</fullName>
    </recommendedName>
</protein>
<dbReference type="InterPro" id="IPR050796">
    <property type="entry name" value="SCF_F-box_component"/>
</dbReference>
<dbReference type="PANTHER" id="PTHR31672:SF13">
    <property type="entry name" value="F-BOX PROTEIN CPR30-LIKE"/>
    <property type="match status" value="1"/>
</dbReference>
<dbReference type="EMBL" id="JAGKQM010000015">
    <property type="protein sequence ID" value="KAH0880628.1"/>
    <property type="molecule type" value="Genomic_DNA"/>
</dbReference>
<feature type="non-terminal residue" evidence="2">
    <location>
        <position position="1"/>
    </location>
</feature>
<keyword evidence="3" id="KW-1185">Reference proteome</keyword>
<dbReference type="InterPro" id="IPR001810">
    <property type="entry name" value="F-box_dom"/>
</dbReference>
<gene>
    <name evidence="2" type="ORF">HID58_068022</name>
</gene>
<dbReference type="Proteomes" id="UP000824890">
    <property type="component" value="Unassembled WGS sequence"/>
</dbReference>
<dbReference type="InterPro" id="IPR036047">
    <property type="entry name" value="F-box-like_dom_sf"/>
</dbReference>
<dbReference type="SMART" id="SM00256">
    <property type="entry name" value="FBOX"/>
    <property type="match status" value="1"/>
</dbReference>
<dbReference type="PANTHER" id="PTHR31672">
    <property type="entry name" value="BNACNNG10540D PROTEIN"/>
    <property type="match status" value="1"/>
</dbReference>
<dbReference type="InterPro" id="IPR006527">
    <property type="entry name" value="F-box-assoc_dom_typ1"/>
</dbReference>
<dbReference type="SUPFAM" id="SSF81383">
    <property type="entry name" value="F-box domain"/>
    <property type="match status" value="1"/>
</dbReference>
<dbReference type="Gene3D" id="1.20.1280.50">
    <property type="match status" value="1"/>
</dbReference>
<evidence type="ECO:0000313" key="2">
    <source>
        <dbReference type="EMBL" id="KAH0880628.1"/>
    </source>
</evidence>
<comment type="caution">
    <text evidence="2">The sequence shown here is derived from an EMBL/GenBank/DDBJ whole genome shotgun (WGS) entry which is preliminary data.</text>
</comment>
<reference evidence="2 3" key="1">
    <citation type="submission" date="2021-05" db="EMBL/GenBank/DDBJ databases">
        <title>Genome Assembly of Synthetic Allotetraploid Brassica napus Reveals Homoeologous Exchanges between Subgenomes.</title>
        <authorList>
            <person name="Davis J.T."/>
        </authorList>
    </citation>
    <scope>NUCLEOTIDE SEQUENCE [LARGE SCALE GENOMIC DNA]</scope>
    <source>
        <strain evidence="3">cv. Da-Ae</strain>
        <tissue evidence="2">Seedling</tissue>
    </source>
</reference>
<dbReference type="Pfam" id="PF00646">
    <property type="entry name" value="F-box"/>
    <property type="match status" value="1"/>
</dbReference>
<sequence length="369" mass="43028">TMDSTKTIKETGVQDQEQLPWELVEEILTHVPPISLVRFRTVCIRWDDLFNDKTFIDNHKLTFRFILATKSKIYSVSIDPKIMVRELTLDVTGKESDIKHLADCNEFLLCRKKKEAAVWNPWLKQSRWIKADVSQCSFEVDGIGYNNNNNNNNNNNKMRAEERRYKTIIESYLKNHSIDWGSSRNECSSWKDLKLKARRGDKSLEDKVTTLFTRCGVSLHGNFERFYTFFCDLPCGMNHPRNALVLRVFKGDRFSLLKQCYNKTKKIEIWVTKNKINVEDGDDVVWMNFRTLSIPNFPGLPSYFIDDKRLVMCSCDETGHPWIYIVKENKLISKVKLNSVVDPWPVHCTYFPSLVPVPGSPREEALLQV</sequence>
<dbReference type="InterPro" id="IPR017451">
    <property type="entry name" value="F-box-assoc_interact_dom"/>
</dbReference>
<evidence type="ECO:0000313" key="3">
    <source>
        <dbReference type="Proteomes" id="UP000824890"/>
    </source>
</evidence>
<dbReference type="Pfam" id="PF07734">
    <property type="entry name" value="FBA_1"/>
    <property type="match status" value="2"/>
</dbReference>
<organism evidence="2 3">
    <name type="scientific">Brassica napus</name>
    <name type="common">Rape</name>
    <dbReference type="NCBI Taxonomy" id="3708"/>
    <lineage>
        <taxon>Eukaryota</taxon>
        <taxon>Viridiplantae</taxon>
        <taxon>Streptophyta</taxon>
        <taxon>Embryophyta</taxon>
        <taxon>Tracheophyta</taxon>
        <taxon>Spermatophyta</taxon>
        <taxon>Magnoliopsida</taxon>
        <taxon>eudicotyledons</taxon>
        <taxon>Gunneridae</taxon>
        <taxon>Pentapetalae</taxon>
        <taxon>rosids</taxon>
        <taxon>malvids</taxon>
        <taxon>Brassicales</taxon>
        <taxon>Brassicaceae</taxon>
        <taxon>Brassiceae</taxon>
        <taxon>Brassica</taxon>
    </lineage>
</organism>
<dbReference type="NCBIfam" id="TIGR01640">
    <property type="entry name" value="F_box_assoc_1"/>
    <property type="match status" value="1"/>
</dbReference>
<dbReference type="PROSITE" id="PS50181">
    <property type="entry name" value="FBOX"/>
    <property type="match status" value="1"/>
</dbReference>
<accession>A0ABQ7ZKP5</accession>
<name>A0ABQ7ZKP5_BRANA</name>